<dbReference type="AlphaFoldDB" id="A0A3N2DME3"/>
<evidence type="ECO:0000256" key="7">
    <source>
        <dbReference type="ARBA" id="ARBA00023114"/>
    </source>
</evidence>
<feature type="domain" description="OmpA-like" evidence="12">
    <location>
        <begin position="225"/>
        <end position="343"/>
    </location>
</feature>
<evidence type="ECO:0000256" key="1">
    <source>
        <dbReference type="ARBA" id="ARBA00004571"/>
    </source>
</evidence>
<evidence type="ECO:0000256" key="3">
    <source>
        <dbReference type="ARBA" id="ARBA00022452"/>
    </source>
</evidence>
<dbReference type="GO" id="GO:0046930">
    <property type="term" value="C:pore complex"/>
    <property type="evidence" value="ECO:0007669"/>
    <property type="project" value="UniProtKB-KW"/>
</dbReference>
<dbReference type="InterPro" id="IPR050330">
    <property type="entry name" value="Bact_OuterMem_StrucFunc"/>
</dbReference>
<evidence type="ECO:0000256" key="5">
    <source>
        <dbReference type="ARBA" id="ARBA00022729"/>
    </source>
</evidence>
<keyword evidence="5 11" id="KW-0732">Signal</keyword>
<comment type="caution">
    <text evidence="13">The sequence shown here is derived from an EMBL/GenBank/DDBJ whole genome shotgun (WGS) entry which is preliminary data.</text>
</comment>
<dbReference type="CDD" id="cd07185">
    <property type="entry name" value="OmpA_C-like"/>
    <property type="match status" value="1"/>
</dbReference>
<dbReference type="SUPFAM" id="SSF56925">
    <property type="entry name" value="OMPA-like"/>
    <property type="match status" value="1"/>
</dbReference>
<evidence type="ECO:0000313" key="13">
    <source>
        <dbReference type="EMBL" id="ROS00963.1"/>
    </source>
</evidence>
<sequence>MKKSILAAVIGANVIAMSAGAMADNIASDAGVTVSGGVGIYSTDKERMLHSDTEYNLGLGYRFNESWEAELNYMQSSHDGKGNFDGGSADVSNYRLDGIYYLSNGRFQPYLSAGVGENTYDYKDISKDKDEQINVGVGAKYFFTPGLFVRADARAFDARGGVVDTAATLSVGYLFGQEAKSTYVEPAPVAVAPLDDDNDGVVNDADNCPNTPAELSVDEHGCAVASDTPIIQDIQMEFGFGSDVINPEYDGQIEHLASVMKAYPTGNIVIEGHTDSKGAAAFNQKLSKQRADALANKLVSDYGIDESRITTVGKGESNPVASNDTAEGRKLNRRVIVTVDASGTAESSI</sequence>
<evidence type="ECO:0000256" key="6">
    <source>
        <dbReference type="ARBA" id="ARBA00023065"/>
    </source>
</evidence>
<dbReference type="Gene3D" id="2.40.160.20">
    <property type="match status" value="1"/>
</dbReference>
<keyword evidence="4" id="KW-0812">Transmembrane</keyword>
<evidence type="ECO:0000256" key="9">
    <source>
        <dbReference type="ARBA" id="ARBA00023237"/>
    </source>
</evidence>
<dbReference type="SUPFAM" id="SSF103088">
    <property type="entry name" value="OmpA-like"/>
    <property type="match status" value="1"/>
</dbReference>
<dbReference type="GO" id="GO:0005509">
    <property type="term" value="F:calcium ion binding"/>
    <property type="evidence" value="ECO:0007669"/>
    <property type="project" value="InterPro"/>
</dbReference>
<evidence type="ECO:0000256" key="10">
    <source>
        <dbReference type="PROSITE-ProRule" id="PRU00473"/>
    </source>
</evidence>
<gene>
    <name evidence="13" type="ORF">EDC56_1386</name>
</gene>
<dbReference type="PRINTS" id="PR01021">
    <property type="entry name" value="OMPADOMAIN"/>
</dbReference>
<organism evidence="13 14">
    <name type="scientific">Sinobacterium caligoides</name>
    <dbReference type="NCBI Taxonomy" id="933926"/>
    <lineage>
        <taxon>Bacteria</taxon>
        <taxon>Pseudomonadati</taxon>
        <taxon>Pseudomonadota</taxon>
        <taxon>Gammaproteobacteria</taxon>
        <taxon>Cellvibrionales</taxon>
        <taxon>Spongiibacteraceae</taxon>
        <taxon>Sinobacterium</taxon>
    </lineage>
</organism>
<evidence type="ECO:0000256" key="8">
    <source>
        <dbReference type="ARBA" id="ARBA00023136"/>
    </source>
</evidence>
<proteinExistence type="predicted"/>
<accession>A0A3N2DME3</accession>
<evidence type="ECO:0000313" key="14">
    <source>
        <dbReference type="Proteomes" id="UP000275394"/>
    </source>
</evidence>
<dbReference type="InterPro" id="IPR028974">
    <property type="entry name" value="TSP_type-3_rpt"/>
</dbReference>
<dbReference type="Pfam" id="PF13505">
    <property type="entry name" value="OMP_b-brl"/>
    <property type="match status" value="1"/>
</dbReference>
<keyword evidence="9" id="KW-0998">Cell outer membrane</keyword>
<keyword evidence="3" id="KW-1134">Transmembrane beta strand</keyword>
<dbReference type="PANTHER" id="PTHR30329">
    <property type="entry name" value="STATOR ELEMENT OF FLAGELLAR MOTOR COMPLEX"/>
    <property type="match status" value="1"/>
</dbReference>
<dbReference type="Proteomes" id="UP000275394">
    <property type="component" value="Unassembled WGS sequence"/>
</dbReference>
<comment type="subcellular location">
    <subcellularLocation>
        <location evidence="1">Cell outer membrane</location>
        <topology evidence="1">Multi-pass membrane protein</topology>
    </subcellularLocation>
</comment>
<evidence type="ECO:0000259" key="12">
    <source>
        <dbReference type="PROSITE" id="PS51123"/>
    </source>
</evidence>
<dbReference type="GO" id="GO:0015288">
    <property type="term" value="F:porin activity"/>
    <property type="evidence" value="ECO:0007669"/>
    <property type="project" value="UniProtKB-KW"/>
</dbReference>
<keyword evidence="6" id="KW-0406">Ion transport</keyword>
<keyword evidence="8 10" id="KW-0472">Membrane</keyword>
<evidence type="ECO:0000256" key="4">
    <source>
        <dbReference type="ARBA" id="ARBA00022692"/>
    </source>
</evidence>
<evidence type="ECO:0000256" key="11">
    <source>
        <dbReference type="SAM" id="SignalP"/>
    </source>
</evidence>
<dbReference type="Gene3D" id="3.30.1330.60">
    <property type="entry name" value="OmpA-like domain"/>
    <property type="match status" value="1"/>
</dbReference>
<evidence type="ECO:0000256" key="2">
    <source>
        <dbReference type="ARBA" id="ARBA00022448"/>
    </source>
</evidence>
<dbReference type="PANTHER" id="PTHR30329:SF21">
    <property type="entry name" value="LIPOPROTEIN YIAD-RELATED"/>
    <property type="match status" value="1"/>
</dbReference>
<dbReference type="InterPro" id="IPR027385">
    <property type="entry name" value="Beta-barrel_OMP"/>
</dbReference>
<dbReference type="GO" id="GO:0006811">
    <property type="term" value="P:monoatomic ion transport"/>
    <property type="evidence" value="ECO:0007669"/>
    <property type="project" value="UniProtKB-KW"/>
</dbReference>
<keyword evidence="14" id="KW-1185">Reference proteome</keyword>
<reference evidence="13 14" key="1">
    <citation type="submission" date="2018-11" db="EMBL/GenBank/DDBJ databases">
        <title>Genomic Encyclopedia of Type Strains, Phase IV (KMG-IV): sequencing the most valuable type-strain genomes for metagenomic binning, comparative biology and taxonomic classification.</title>
        <authorList>
            <person name="Goeker M."/>
        </authorList>
    </citation>
    <scope>NUCLEOTIDE SEQUENCE [LARGE SCALE GENOMIC DNA]</scope>
    <source>
        <strain evidence="13 14">DSM 100316</strain>
    </source>
</reference>
<dbReference type="InterPro" id="IPR011250">
    <property type="entry name" value="OMP/PagP_B-barrel"/>
</dbReference>
<protein>
    <submittedName>
        <fullName evidence="13">OOP family OmpA-OmpF porin</fullName>
    </submittedName>
</protein>
<feature type="signal peptide" evidence="11">
    <location>
        <begin position="1"/>
        <end position="23"/>
    </location>
</feature>
<dbReference type="RefSeq" id="WP_162844112.1">
    <property type="nucleotide sequence ID" value="NZ_RKHR01000004.1"/>
</dbReference>
<dbReference type="EMBL" id="RKHR01000004">
    <property type="protein sequence ID" value="ROS00963.1"/>
    <property type="molecule type" value="Genomic_DNA"/>
</dbReference>
<keyword evidence="2" id="KW-0813">Transport</keyword>
<dbReference type="InterPro" id="IPR036737">
    <property type="entry name" value="OmpA-like_sf"/>
</dbReference>
<dbReference type="SUPFAM" id="SSF103647">
    <property type="entry name" value="TSP type-3 repeat"/>
    <property type="match status" value="1"/>
</dbReference>
<dbReference type="GO" id="GO:0009279">
    <property type="term" value="C:cell outer membrane"/>
    <property type="evidence" value="ECO:0007669"/>
    <property type="project" value="UniProtKB-SubCell"/>
</dbReference>
<dbReference type="InterPro" id="IPR006665">
    <property type="entry name" value="OmpA-like"/>
</dbReference>
<keyword evidence="7" id="KW-0626">Porin</keyword>
<name>A0A3N2DME3_9GAMM</name>
<dbReference type="InterPro" id="IPR006664">
    <property type="entry name" value="OMP_bac"/>
</dbReference>
<dbReference type="PROSITE" id="PS51123">
    <property type="entry name" value="OMPA_2"/>
    <property type="match status" value="1"/>
</dbReference>
<feature type="chain" id="PRO_5018169558" evidence="11">
    <location>
        <begin position="24"/>
        <end position="349"/>
    </location>
</feature>
<dbReference type="Pfam" id="PF00691">
    <property type="entry name" value="OmpA"/>
    <property type="match status" value="1"/>
</dbReference>